<proteinExistence type="predicted"/>
<evidence type="ECO:0000313" key="2">
    <source>
        <dbReference type="EMBL" id="CAD0311635.1"/>
    </source>
</evidence>
<accession>A0A6V7C7W3</accession>
<organism evidence="2">
    <name type="scientific">Xanthomonas hortorum pv. gardneri</name>
    <dbReference type="NCBI Taxonomy" id="2754056"/>
    <lineage>
        <taxon>Bacteria</taxon>
        <taxon>Pseudomonadati</taxon>
        <taxon>Pseudomonadota</taxon>
        <taxon>Gammaproteobacteria</taxon>
        <taxon>Lysobacterales</taxon>
        <taxon>Lysobacteraceae</taxon>
        <taxon>Xanthomonas</taxon>
    </lineage>
</organism>
<dbReference type="InterPro" id="IPR021333">
    <property type="entry name" value="DUF2946"/>
</dbReference>
<dbReference type="Pfam" id="PF11162">
    <property type="entry name" value="DUF2946"/>
    <property type="match status" value="1"/>
</dbReference>
<dbReference type="EMBL" id="LR828253">
    <property type="protein sequence ID" value="CAD0311635.1"/>
    <property type="molecule type" value="Genomic_DNA"/>
</dbReference>
<feature type="region of interest" description="Disordered" evidence="1">
    <location>
        <begin position="50"/>
        <end position="82"/>
    </location>
</feature>
<evidence type="ECO:0000256" key="1">
    <source>
        <dbReference type="SAM" id="MobiDB-lite"/>
    </source>
</evidence>
<gene>
    <name evidence="2" type="ORF">CFBP8129_10730</name>
</gene>
<name>A0A6V7C7W3_9XANT</name>
<reference evidence="2" key="1">
    <citation type="submission" date="2020-07" db="EMBL/GenBank/DDBJ databases">
        <authorList>
            <person name="Pothier F. J."/>
        </authorList>
    </citation>
    <scope>NUCLEOTIDE SEQUENCE</scope>
    <source>
        <strain evidence="2">CFBP 8129</strain>
    </source>
</reference>
<protein>
    <recommendedName>
        <fullName evidence="3">DUF2946 domain-containing protein</fullName>
    </recommendedName>
</protein>
<dbReference type="AlphaFoldDB" id="A0A6V7C7W3"/>
<sequence length="145" mass="15381">MRSFRHHRWLHLLACLAVALMLVAPLISRWSQAQSVEPMCMSGPALDAGGASHAGHQAMPAQTAAHHHGSAASPAKPPTGEHAAGMHGEACDYCVLAARLLPWLALLVLCLLQLRSAPAPMHTHARAWSVVRWAALGARGPPLHA</sequence>
<evidence type="ECO:0008006" key="3">
    <source>
        <dbReference type="Google" id="ProtNLM"/>
    </source>
</evidence>
<dbReference type="EMBL" id="LR828253">
    <property type="protein sequence ID" value="CAD0311620.1"/>
    <property type="molecule type" value="Genomic_DNA"/>
</dbReference>
<dbReference type="RefSeq" id="WP_006452710.1">
    <property type="nucleotide sequence ID" value="NZ_CP018728.1"/>
</dbReference>